<proteinExistence type="predicted"/>
<dbReference type="AlphaFoldDB" id="A0A1E5NXF6"/>
<feature type="region of interest" description="Disordered" evidence="1">
    <location>
        <begin position="480"/>
        <end position="746"/>
    </location>
</feature>
<keyword evidence="3" id="KW-0614">Plasmid</keyword>
<feature type="transmembrane region" description="Helical" evidence="2">
    <location>
        <begin position="172"/>
        <end position="194"/>
    </location>
</feature>
<dbReference type="PANTHER" id="PTHR12460:SF0">
    <property type="entry name" value="CID DOMAIN-CONTAINING PROTEIN-RELATED"/>
    <property type="match status" value="1"/>
</dbReference>
<feature type="compositionally biased region" description="Low complexity" evidence="1">
    <location>
        <begin position="648"/>
        <end position="663"/>
    </location>
</feature>
<keyword evidence="4" id="KW-1185">Reference proteome</keyword>
<organism evidence="3 4">
    <name type="scientific">Streptomyces subrutilus</name>
    <dbReference type="NCBI Taxonomy" id="36818"/>
    <lineage>
        <taxon>Bacteria</taxon>
        <taxon>Bacillati</taxon>
        <taxon>Actinomycetota</taxon>
        <taxon>Actinomycetes</taxon>
        <taxon>Kitasatosporales</taxon>
        <taxon>Streptomycetaceae</taxon>
        <taxon>Streptomyces</taxon>
    </lineage>
</organism>
<feature type="compositionally biased region" description="Polar residues" evidence="1">
    <location>
        <begin position="623"/>
        <end position="646"/>
    </location>
</feature>
<feature type="transmembrane region" description="Helical" evidence="2">
    <location>
        <begin position="350"/>
        <end position="369"/>
    </location>
</feature>
<keyword evidence="2" id="KW-0472">Membrane</keyword>
<keyword evidence="2" id="KW-1133">Transmembrane helix</keyword>
<accession>A0A1E5NXF6</accession>
<reference evidence="3 4" key="1">
    <citation type="submission" date="2016-08" db="EMBL/GenBank/DDBJ databases">
        <title>The complete genome of Streptomyces subrutilus 10-1-1.</title>
        <authorList>
            <person name="Chen X."/>
        </authorList>
    </citation>
    <scope>NUCLEOTIDE SEQUENCE [LARGE SCALE GENOMIC DNA]</scope>
    <source>
        <strain evidence="3 4">10-1-1</strain>
        <plasmid evidence="4">pacmp2</plasmid>
    </source>
</reference>
<dbReference type="GO" id="GO:0000993">
    <property type="term" value="F:RNA polymerase II complex binding"/>
    <property type="evidence" value="ECO:0007669"/>
    <property type="project" value="TreeGrafter"/>
</dbReference>
<dbReference type="OrthoDB" id="5126439at2"/>
<gene>
    <name evidence="3" type="ORF">BGK67_35170</name>
</gene>
<evidence type="ECO:0000313" key="4">
    <source>
        <dbReference type="Proteomes" id="UP000095705"/>
    </source>
</evidence>
<evidence type="ECO:0000256" key="2">
    <source>
        <dbReference type="SAM" id="Phobius"/>
    </source>
</evidence>
<evidence type="ECO:0008006" key="5">
    <source>
        <dbReference type="Google" id="ProtNLM"/>
    </source>
</evidence>
<feature type="transmembrane region" description="Helical" evidence="2">
    <location>
        <begin position="415"/>
        <end position="432"/>
    </location>
</feature>
<dbReference type="GO" id="GO:0031124">
    <property type="term" value="P:mRNA 3'-end processing"/>
    <property type="evidence" value="ECO:0007669"/>
    <property type="project" value="TreeGrafter"/>
</dbReference>
<dbReference type="PANTHER" id="PTHR12460">
    <property type="entry name" value="CYCLIN-DEPENDENT KINASE INHIBITOR-RELATED PROTEIN"/>
    <property type="match status" value="1"/>
</dbReference>
<feature type="compositionally biased region" description="Low complexity" evidence="1">
    <location>
        <begin position="593"/>
        <end position="617"/>
    </location>
</feature>
<feature type="compositionally biased region" description="Polar residues" evidence="1">
    <location>
        <begin position="527"/>
        <end position="542"/>
    </location>
</feature>
<feature type="transmembrane region" description="Helical" evidence="2">
    <location>
        <begin position="322"/>
        <end position="344"/>
    </location>
</feature>
<name>A0A1E5NXF6_9ACTN</name>
<dbReference type="RefSeq" id="WP_069918029.1">
    <property type="nucleotide sequence ID" value="NZ_CM007204.1"/>
</dbReference>
<protein>
    <recommendedName>
        <fullName evidence="5">TrbL/VirB6 plasmid conjugal transfer protein</fullName>
    </recommendedName>
</protein>
<comment type="caution">
    <text evidence="3">The sequence shown here is derived from an EMBL/GenBank/DDBJ whole genome shotgun (WGS) entry which is preliminary data.</text>
</comment>
<sequence length="746" mass="76668">MSAKAYRFSVLKLLIRLQYMRPPRLRTVMIPVIGVYVTLMAMAQSAWAADITPVGVGDLLPSVEIPYTKGQGTLYEERGNPLLYTFDNAYGMWDVGDPVMEIPADIAMALTAVIGSAATTITQWIFALTSIPEMESAISNSISGAAGTLTATLLPSAMVVGALVAWANHRKAAGSGLGQIGWVAVSTLFSISLLTSPQSWVSGVDSVRTIGASVAMEATSAGIGDGTKTPIDIGHEVSYGNNNRDNMLRKSSDAVWRTYVVTPWCIGEFGSLEACKLHGKGLLDQGIMKDKRKAWLEKNVGGDQVGGASNDWVDGHNPIGRLMIAIPALICVIIFAGLVLALAFASLASLLGALMLLLTGVIFACLWIIPGRPRTWGMRWFDTLLGFCLQSGIATMVLGATLTLTTAASNRMDDYGYAAAAGLSIASAIVAFKFKNILESIVGVTGMSSPAAGIAGLFAARAVGRAGMGLAKAAGRGMVGMHAPRMPRWPRRGGGRGSGGEVTPQLPGGGSPGAISGSRRPMPPLPSGQSGSASIPGSSTRQEVGPLTSRPELPASVSPARGRSVADGPAKALPGSRRPVEVSSTAPRPALPAGSGAAQGVSASRPSSAAAQTAASSRPGSGAAQTVTASRPSSAAAQTAKSSRPSSGAAAQAAPQQGHVAAGRPSSALRPEAGSNANYAFRQGPKTGTSAPKVIRGEVIRSSTVQNRSTRPGGSTGPNPTHPQASRGRSSGRRLAVPGVRRRGNQ</sequence>
<evidence type="ECO:0000256" key="1">
    <source>
        <dbReference type="SAM" id="MobiDB-lite"/>
    </source>
</evidence>
<geneLocation type="plasmid" evidence="4">
    <name>pacmp2</name>
</geneLocation>
<feature type="compositionally biased region" description="Polar residues" evidence="1">
    <location>
        <begin position="701"/>
        <end position="724"/>
    </location>
</feature>
<feature type="transmembrane region" description="Helical" evidence="2">
    <location>
        <begin position="381"/>
        <end position="403"/>
    </location>
</feature>
<evidence type="ECO:0000313" key="3">
    <source>
        <dbReference type="EMBL" id="OEJ20880.1"/>
    </source>
</evidence>
<dbReference type="EMBL" id="MEHK01000006">
    <property type="protein sequence ID" value="OEJ20880.1"/>
    <property type="molecule type" value="Genomic_DNA"/>
</dbReference>
<feature type="transmembrane region" description="Helical" evidence="2">
    <location>
        <begin position="106"/>
        <end position="129"/>
    </location>
</feature>
<dbReference type="Proteomes" id="UP000095705">
    <property type="component" value="Plasmid pACMP2"/>
</dbReference>
<feature type="transmembrane region" description="Helical" evidence="2">
    <location>
        <begin position="141"/>
        <end position="166"/>
    </location>
</feature>
<keyword evidence="2" id="KW-0812">Transmembrane</keyword>